<evidence type="ECO:0000313" key="2">
    <source>
        <dbReference type="EMBL" id="MBB3097774.1"/>
    </source>
</evidence>
<dbReference type="Pfam" id="PF13714">
    <property type="entry name" value="PEP_mutase"/>
    <property type="match status" value="1"/>
</dbReference>
<dbReference type="Proteomes" id="UP000590749">
    <property type="component" value="Unassembled WGS sequence"/>
</dbReference>
<evidence type="ECO:0000256" key="1">
    <source>
        <dbReference type="ARBA" id="ARBA00038455"/>
    </source>
</evidence>
<name>A0A7W5AKY0_9ACTN</name>
<proteinExistence type="inferred from homology"/>
<reference evidence="2 3" key="1">
    <citation type="submission" date="2020-08" db="EMBL/GenBank/DDBJ databases">
        <title>Genomic Encyclopedia of Type Strains, Phase III (KMG-III): the genomes of soil and plant-associated and newly described type strains.</title>
        <authorList>
            <person name="Whitman W."/>
        </authorList>
    </citation>
    <scope>NUCLEOTIDE SEQUENCE [LARGE SCALE GENOMIC DNA]</scope>
    <source>
        <strain evidence="2 3">CECT 3287</strain>
    </source>
</reference>
<keyword evidence="2" id="KW-0670">Pyruvate</keyword>
<dbReference type="InterPro" id="IPR040442">
    <property type="entry name" value="Pyrv_kinase-like_dom_sf"/>
</dbReference>
<gene>
    <name evidence="2" type="ORF">FHR83_005458</name>
</gene>
<accession>A0A7W5AKY0</accession>
<dbReference type="Gene3D" id="3.20.20.60">
    <property type="entry name" value="Phosphoenolpyruvate-binding domains"/>
    <property type="match status" value="1"/>
</dbReference>
<dbReference type="PANTHER" id="PTHR42905">
    <property type="entry name" value="PHOSPHOENOLPYRUVATE CARBOXYLASE"/>
    <property type="match status" value="1"/>
</dbReference>
<protein>
    <submittedName>
        <fullName evidence="2">Phosphoenolpyruvate phosphomutase</fullName>
        <ecNumber evidence="2">5.4.2.9</ecNumber>
    </submittedName>
</protein>
<comment type="caution">
    <text evidence="2">The sequence shown here is derived from an EMBL/GenBank/DDBJ whole genome shotgun (WGS) entry which is preliminary data.</text>
</comment>
<comment type="similarity">
    <text evidence="1">Belongs to the isocitrate lyase/PEP mutase superfamily. PEP mutase family.</text>
</comment>
<dbReference type="SUPFAM" id="SSF51621">
    <property type="entry name" value="Phosphoenolpyruvate/pyruvate domain"/>
    <property type="match status" value="1"/>
</dbReference>
<sequence>MNRLAHRSTQLRQLLAGPAIVRAVGGHDALTAKLAHAAGFETMWASSLAASASHGVPDASLLTMTQFLDIAESMTQASPLPVIADCDTGFGDARNVAYAVARYEARGIAAMCIEDKRFPKLNSFADGGQDLLPAAEFAAKIRAGKQAQTDPAFLLIARTEAFIAGRDLAEALDRAHQYADAGADAILVHSKSVHPDQVLKFAAAWDRDLPLIAIPTTYPQVTEAELLAAGYRVVIYANQGLRATVSSVQDMLRVLSQAGNAAALEERLAPMQAVFDLQGMPGAYRTAP</sequence>
<evidence type="ECO:0000313" key="3">
    <source>
        <dbReference type="Proteomes" id="UP000590749"/>
    </source>
</evidence>
<dbReference type="CDD" id="cd00377">
    <property type="entry name" value="ICL_PEPM"/>
    <property type="match status" value="1"/>
</dbReference>
<dbReference type="AlphaFoldDB" id="A0A7W5AKY0"/>
<dbReference type="EC" id="5.4.2.9" evidence="2"/>
<dbReference type="PANTHER" id="PTHR42905:SF7">
    <property type="entry name" value="PHOSPHOENOLPYRUVATE PHOSPHOMUTASE"/>
    <property type="match status" value="1"/>
</dbReference>
<dbReference type="EMBL" id="JACHXF010000012">
    <property type="protein sequence ID" value="MBB3097774.1"/>
    <property type="molecule type" value="Genomic_DNA"/>
</dbReference>
<keyword evidence="2" id="KW-0413">Isomerase</keyword>
<dbReference type="InterPro" id="IPR015813">
    <property type="entry name" value="Pyrv/PenolPyrv_kinase-like_dom"/>
</dbReference>
<dbReference type="InterPro" id="IPR039556">
    <property type="entry name" value="ICL/PEPM"/>
</dbReference>
<organism evidence="2 3">
    <name type="scientific">Actinoplanes campanulatus</name>
    <dbReference type="NCBI Taxonomy" id="113559"/>
    <lineage>
        <taxon>Bacteria</taxon>
        <taxon>Bacillati</taxon>
        <taxon>Actinomycetota</taxon>
        <taxon>Actinomycetes</taxon>
        <taxon>Micromonosporales</taxon>
        <taxon>Micromonosporaceae</taxon>
        <taxon>Actinoplanes</taxon>
    </lineage>
</organism>
<dbReference type="GO" id="GO:0050188">
    <property type="term" value="F:phosphoenolpyruvate mutase activity"/>
    <property type="evidence" value="ECO:0007669"/>
    <property type="project" value="UniProtKB-EC"/>
</dbReference>
<dbReference type="RefSeq" id="WP_183223206.1">
    <property type="nucleotide sequence ID" value="NZ_BMPW01000019.1"/>
</dbReference>
<keyword evidence="3" id="KW-1185">Reference proteome</keyword>